<proteinExistence type="inferred from homology"/>
<dbReference type="OrthoDB" id="190201at2759"/>
<comment type="similarity">
    <text evidence="1">Belongs to the AB hydrolase superfamily.</text>
</comment>
<organism evidence="5 6">
    <name type="scientific">Betta splendens</name>
    <name type="common">Siamese fighting fish</name>
    <dbReference type="NCBI Taxonomy" id="158456"/>
    <lineage>
        <taxon>Eukaryota</taxon>
        <taxon>Metazoa</taxon>
        <taxon>Chordata</taxon>
        <taxon>Craniata</taxon>
        <taxon>Vertebrata</taxon>
        <taxon>Euteleostomi</taxon>
        <taxon>Actinopterygii</taxon>
        <taxon>Neopterygii</taxon>
        <taxon>Teleostei</taxon>
        <taxon>Neoteleostei</taxon>
        <taxon>Acanthomorphata</taxon>
        <taxon>Anabantaria</taxon>
        <taxon>Anabantiformes</taxon>
        <taxon>Anabantoidei</taxon>
        <taxon>Osphronemidae</taxon>
        <taxon>Betta</taxon>
    </lineage>
</organism>
<protein>
    <submittedName>
        <fullName evidence="6">Serine hydrolase-like protein</fullName>
    </submittedName>
</protein>
<keyword evidence="5" id="KW-1185">Reference proteome</keyword>
<dbReference type="GO" id="GO:0016020">
    <property type="term" value="C:membrane"/>
    <property type="evidence" value="ECO:0007669"/>
    <property type="project" value="TreeGrafter"/>
</dbReference>
<dbReference type="Gene3D" id="3.40.50.1820">
    <property type="entry name" value="alpha/beta hydrolase"/>
    <property type="match status" value="1"/>
</dbReference>
<dbReference type="AlphaFoldDB" id="A0A9W2XR81"/>
<dbReference type="PANTHER" id="PTHR43798">
    <property type="entry name" value="MONOACYLGLYCEROL LIPASE"/>
    <property type="match status" value="1"/>
</dbReference>
<dbReference type="InterPro" id="IPR050266">
    <property type="entry name" value="AB_hydrolase_sf"/>
</dbReference>
<dbReference type="GeneID" id="114859238"/>
<evidence type="ECO:0000313" key="5">
    <source>
        <dbReference type="Proteomes" id="UP000515150"/>
    </source>
</evidence>
<keyword evidence="2" id="KW-0378">Hydrolase</keyword>
<reference evidence="6" key="1">
    <citation type="submission" date="2025-08" db="UniProtKB">
        <authorList>
            <consortium name="RefSeq"/>
        </authorList>
    </citation>
    <scope>IDENTIFICATION</scope>
</reference>
<evidence type="ECO:0000313" key="6">
    <source>
        <dbReference type="RefSeq" id="XP_055364182.1"/>
    </source>
</evidence>
<feature type="domain" description="AB hydrolase-1" evidence="4">
    <location>
        <begin position="177"/>
        <end position="388"/>
    </location>
</feature>
<accession>A0A9W2XR81</accession>
<dbReference type="SUPFAM" id="SSF53474">
    <property type="entry name" value="alpha/beta-Hydrolases"/>
    <property type="match status" value="1"/>
</dbReference>
<dbReference type="Proteomes" id="UP000515150">
    <property type="component" value="Chromosome 1"/>
</dbReference>
<evidence type="ECO:0000259" key="4">
    <source>
        <dbReference type="Pfam" id="PF00561"/>
    </source>
</evidence>
<sequence length="455" mass="50684">MAGLARVLQDRCPCWFSNPSLEKPSDTPERELENQQGGGPRWNQFETTGSQQHRHGKEMYAITALLHPYVASTVSNFILTNVGRLHVTQSSAHKGALANQLCQVCCAGAKSGGRVKVKEQPATSGRLCLCPFLILIPTGPAPKRTLTDAPCPVSELRVPVPWGEIRGRVWGPDHGRPVLCLHSWADNCGSFNTLIPLLPRECRYVAVDIPGHGRSSYRPPGVFYTFPAYVADVCMLVDGLRWTRFSIIGHSMGGNIAALFSALHPEMVEAVVLLDAYGYIPMHPKEIPQYMRQGIKEMLQHEKQTEQKQKVYSYEKAVERMLAANPNMSLQSVENLLDRGLVQVEGGFVFSRDFKLNFKNIFRTNFTLCLEIQSRIQAPVLLILADQGFVLTYSKSNQQKLISPVVKGWRDRNHTVVTVPGDHHIHLNRPEVVAPHVSDFLLNSVLTEQVPNAGL</sequence>
<dbReference type="InterPro" id="IPR000073">
    <property type="entry name" value="AB_hydrolase_1"/>
</dbReference>
<dbReference type="Pfam" id="PF00561">
    <property type="entry name" value="Abhydrolase_1"/>
    <property type="match status" value="1"/>
</dbReference>
<feature type="region of interest" description="Disordered" evidence="3">
    <location>
        <begin position="19"/>
        <end position="50"/>
    </location>
</feature>
<feature type="compositionally biased region" description="Basic and acidic residues" evidence="3">
    <location>
        <begin position="23"/>
        <end position="33"/>
    </location>
</feature>
<dbReference type="KEGG" id="bspl:114859238"/>
<dbReference type="RefSeq" id="XP_055364182.1">
    <property type="nucleotide sequence ID" value="XM_055508207.1"/>
</dbReference>
<evidence type="ECO:0000256" key="2">
    <source>
        <dbReference type="ARBA" id="ARBA00022801"/>
    </source>
</evidence>
<dbReference type="PRINTS" id="PR00111">
    <property type="entry name" value="ABHYDROLASE"/>
</dbReference>
<dbReference type="GO" id="GO:0016787">
    <property type="term" value="F:hydrolase activity"/>
    <property type="evidence" value="ECO:0007669"/>
    <property type="project" value="UniProtKB-KW"/>
</dbReference>
<dbReference type="InterPro" id="IPR029058">
    <property type="entry name" value="AB_hydrolase_fold"/>
</dbReference>
<name>A0A9W2XR81_BETSP</name>
<gene>
    <name evidence="6" type="primary">LOC114859238</name>
</gene>
<evidence type="ECO:0000256" key="1">
    <source>
        <dbReference type="ARBA" id="ARBA00008645"/>
    </source>
</evidence>
<dbReference type="PANTHER" id="PTHR43798:SF14">
    <property type="entry name" value="SERINE HYDROLASE-LIKE PROTEIN DDB_G0286239"/>
    <property type="match status" value="1"/>
</dbReference>
<evidence type="ECO:0000256" key="3">
    <source>
        <dbReference type="SAM" id="MobiDB-lite"/>
    </source>
</evidence>